<dbReference type="PROSITE" id="PS01281">
    <property type="entry name" value="GIDA_2"/>
    <property type="match status" value="1"/>
</dbReference>
<dbReference type="GO" id="GO:0050660">
    <property type="term" value="F:flavin adenine dinucleotide binding"/>
    <property type="evidence" value="ECO:0007669"/>
    <property type="project" value="UniProtKB-UniRule"/>
</dbReference>
<dbReference type="InterPro" id="IPR047001">
    <property type="entry name" value="MnmG_C_subdom"/>
</dbReference>
<evidence type="ECO:0000256" key="10">
    <source>
        <dbReference type="ARBA" id="ARBA00025948"/>
    </source>
</evidence>
<evidence type="ECO:0000256" key="12">
    <source>
        <dbReference type="HAMAP-Rule" id="MF_00129"/>
    </source>
</evidence>
<dbReference type="Pfam" id="PF21680">
    <property type="entry name" value="GIDA_C_1st"/>
    <property type="match status" value="1"/>
</dbReference>
<dbReference type="InterPro" id="IPR004416">
    <property type="entry name" value="MnmG"/>
</dbReference>
<comment type="caution">
    <text evidence="12">Lacks conserved residue(s) required for the propagation of feature annotation.</text>
</comment>
<dbReference type="Proteomes" id="UP000617145">
    <property type="component" value="Unassembled WGS sequence"/>
</dbReference>
<evidence type="ECO:0000256" key="11">
    <source>
        <dbReference type="ARBA" id="ARBA00031800"/>
    </source>
</evidence>
<dbReference type="FunFam" id="3.50.50.60:FF:000002">
    <property type="entry name" value="tRNA uridine 5-carboxymethylaminomethyl modification enzyme MnmG"/>
    <property type="match status" value="1"/>
</dbReference>
<keyword evidence="5 12" id="KW-0963">Cytoplasm</keyword>
<dbReference type="InterPro" id="IPR044920">
    <property type="entry name" value="MnmG_C_subdom_sf"/>
</dbReference>
<comment type="function">
    <text evidence="2 12">NAD-binding protein involved in the addition of a carboxymethylaminomethyl (cmnm) group at the wobble position (U34) of certain tRNAs, forming tRNA-cmnm(5)s(2)U34.</text>
</comment>
<evidence type="ECO:0000256" key="9">
    <source>
        <dbReference type="ARBA" id="ARBA00023027"/>
    </source>
</evidence>
<gene>
    <name evidence="12 14" type="primary">mnmG</name>
    <name evidence="12" type="synonym">gidA</name>
    <name evidence="14" type="ORF">GCM10011415_29920</name>
</gene>
<accession>A0A8J2ZLB1</accession>
<keyword evidence="7 12" id="KW-0819">tRNA processing</keyword>
<dbReference type="PRINTS" id="PR00411">
    <property type="entry name" value="PNDRDTASEI"/>
</dbReference>
<dbReference type="AlphaFoldDB" id="A0A8J2ZLB1"/>
<comment type="caution">
    <text evidence="14">The sequence shown here is derived from an EMBL/GenBank/DDBJ whole genome shotgun (WGS) entry which is preliminary data.</text>
</comment>
<reference evidence="14" key="2">
    <citation type="submission" date="2020-09" db="EMBL/GenBank/DDBJ databases">
        <authorList>
            <person name="Sun Q."/>
            <person name="Zhou Y."/>
        </authorList>
    </citation>
    <scope>NUCLEOTIDE SEQUENCE</scope>
    <source>
        <strain evidence="14">CGMCC 1.15762</strain>
    </source>
</reference>
<dbReference type="GO" id="GO:0005829">
    <property type="term" value="C:cytosol"/>
    <property type="evidence" value="ECO:0007669"/>
    <property type="project" value="TreeGrafter"/>
</dbReference>
<feature type="binding site" evidence="12">
    <location>
        <begin position="12"/>
        <end position="17"/>
    </location>
    <ligand>
        <name>FAD</name>
        <dbReference type="ChEBI" id="CHEBI:57692"/>
    </ligand>
</feature>
<dbReference type="PROSITE" id="PS01280">
    <property type="entry name" value="GIDA_1"/>
    <property type="match status" value="1"/>
</dbReference>
<keyword evidence="15" id="KW-1185">Reference proteome</keyword>
<evidence type="ECO:0000256" key="1">
    <source>
        <dbReference type="ARBA" id="ARBA00001974"/>
    </source>
</evidence>
<dbReference type="InterPro" id="IPR026904">
    <property type="entry name" value="MnmG_C"/>
</dbReference>
<evidence type="ECO:0000256" key="6">
    <source>
        <dbReference type="ARBA" id="ARBA00022630"/>
    </source>
</evidence>
<sequence length="622" mass="67869">MKHRDFDVIVVGGGHAGTEAASASARMGAKTALVTLNLDGIGAMSCNPAIGGLGKGHLVREIDAMDGIMGRVADQAGIQFRLLNRRKGPAVQGPRAQADRKLYRRAMQAEMTRQSGIRLVFGEAVDLIIDGGQARGVILGDGSTINAGAVILTTGTFLRGVIHIGDVSRPGGRMGEKPSEKLAERIDDLGLPLGRLKTGTPPRLDGRTVAWAELEGQPGDEEPVVFSFLSKKPFVRQVSCGITHTNERTHDIIRENLGRSAMYGGHIEGIGPRYCPSIEDKVVRFSDKTSHQIFLEPEGLDDPTIYPNGISTSLPEDVQLEYVRSIKGLENVEIMQPGYAIEYDFVDPRSLDLRLGIKDVSGLYLAGQINGTTGYEEAAAQGLVAGLNAASEALGRDEVLFGRSDSYIGVMIDDLTSRGVTEPYRMFTSRAEFRLSLRADNADQRLTPKAISLGCVASERRRAFEDKMERWSEVKTSLESKLFGQKDLAQAGVQLSADGQKRNGFQLLALPDVSVKTLSRIDPDLEYVDHEIAIQLERDALYANYIARQQRDVDALRRDENLSIPTDFSFLQLEGLSNELKQKLEKARPSNLSQAGKVDGMTPAALSLLLLRIRRDTQARTA</sequence>
<feature type="binding site" evidence="12">
    <location>
        <begin position="271"/>
        <end position="285"/>
    </location>
    <ligand>
        <name>NAD(+)</name>
        <dbReference type="ChEBI" id="CHEBI:57540"/>
    </ligand>
</feature>
<keyword evidence="9 12" id="KW-0520">NAD</keyword>
<evidence type="ECO:0000256" key="2">
    <source>
        <dbReference type="ARBA" id="ARBA00003717"/>
    </source>
</evidence>
<evidence type="ECO:0000256" key="4">
    <source>
        <dbReference type="ARBA" id="ARBA00020461"/>
    </source>
</evidence>
<dbReference type="EMBL" id="BMJV01000006">
    <property type="protein sequence ID" value="GGG78912.1"/>
    <property type="molecule type" value="Genomic_DNA"/>
</dbReference>
<comment type="cofactor">
    <cofactor evidence="1 12">
        <name>FAD</name>
        <dbReference type="ChEBI" id="CHEBI:57692"/>
    </cofactor>
</comment>
<dbReference type="GO" id="GO:0002098">
    <property type="term" value="P:tRNA wobble uridine modification"/>
    <property type="evidence" value="ECO:0007669"/>
    <property type="project" value="InterPro"/>
</dbReference>
<comment type="subcellular location">
    <subcellularLocation>
        <location evidence="12">Cytoplasm</location>
    </subcellularLocation>
</comment>
<comment type="subunit">
    <text evidence="10 12">Homodimer. Heterotetramer of two MnmE and two MnmG subunits.</text>
</comment>
<dbReference type="Pfam" id="PF13932">
    <property type="entry name" value="SAM_GIDA_C"/>
    <property type="match status" value="1"/>
</dbReference>
<dbReference type="HAMAP" id="MF_00129">
    <property type="entry name" value="MnmG_GidA"/>
    <property type="match status" value="1"/>
</dbReference>
<proteinExistence type="inferred from homology"/>
<dbReference type="NCBIfam" id="TIGR00136">
    <property type="entry name" value="mnmG_gidA"/>
    <property type="match status" value="1"/>
</dbReference>
<dbReference type="FunFam" id="3.50.50.60:FF:000082">
    <property type="entry name" value="protein MTO1 homolog, mitochondrial isoform X1"/>
    <property type="match status" value="1"/>
</dbReference>
<dbReference type="Gene3D" id="1.10.150.570">
    <property type="entry name" value="GidA associated domain, C-terminal subdomain"/>
    <property type="match status" value="1"/>
</dbReference>
<dbReference type="PANTHER" id="PTHR11806:SF0">
    <property type="entry name" value="PROTEIN MTO1 HOMOLOG, MITOCHONDRIAL"/>
    <property type="match status" value="1"/>
</dbReference>
<dbReference type="Gene3D" id="1.10.10.1800">
    <property type="entry name" value="tRNA uridine 5-carboxymethylaminomethyl modification enzyme MnmG/GidA"/>
    <property type="match status" value="1"/>
</dbReference>
<dbReference type="GO" id="GO:0030488">
    <property type="term" value="P:tRNA methylation"/>
    <property type="evidence" value="ECO:0007669"/>
    <property type="project" value="TreeGrafter"/>
</dbReference>
<dbReference type="InterPro" id="IPR040131">
    <property type="entry name" value="MnmG_N"/>
</dbReference>
<evidence type="ECO:0000256" key="8">
    <source>
        <dbReference type="ARBA" id="ARBA00022827"/>
    </source>
</evidence>
<dbReference type="InterPro" id="IPR020595">
    <property type="entry name" value="MnmG-rel_CS"/>
</dbReference>
<evidence type="ECO:0000313" key="15">
    <source>
        <dbReference type="Proteomes" id="UP000617145"/>
    </source>
</evidence>
<evidence type="ECO:0000313" key="14">
    <source>
        <dbReference type="EMBL" id="GGG78912.1"/>
    </source>
</evidence>
<dbReference type="InterPro" id="IPR036188">
    <property type="entry name" value="FAD/NAD-bd_sf"/>
</dbReference>
<dbReference type="InterPro" id="IPR049312">
    <property type="entry name" value="GIDA_C_N"/>
</dbReference>
<reference evidence="14" key="1">
    <citation type="journal article" date="2014" name="Int. J. Syst. Evol. Microbiol.">
        <title>Complete genome sequence of Corynebacterium casei LMG S-19264T (=DSM 44701T), isolated from a smear-ripened cheese.</title>
        <authorList>
            <consortium name="US DOE Joint Genome Institute (JGI-PGF)"/>
            <person name="Walter F."/>
            <person name="Albersmeier A."/>
            <person name="Kalinowski J."/>
            <person name="Ruckert C."/>
        </authorList>
    </citation>
    <scope>NUCLEOTIDE SEQUENCE</scope>
    <source>
        <strain evidence="14">CGMCC 1.15762</strain>
    </source>
</reference>
<evidence type="ECO:0000256" key="5">
    <source>
        <dbReference type="ARBA" id="ARBA00022490"/>
    </source>
</evidence>
<dbReference type="SUPFAM" id="SSF51905">
    <property type="entry name" value="FAD/NAD(P)-binding domain"/>
    <property type="match status" value="1"/>
</dbReference>
<organism evidence="14 15">
    <name type="scientific">Salipiger pallidus</name>
    <dbReference type="NCBI Taxonomy" id="1775170"/>
    <lineage>
        <taxon>Bacteria</taxon>
        <taxon>Pseudomonadati</taxon>
        <taxon>Pseudomonadota</taxon>
        <taxon>Alphaproteobacteria</taxon>
        <taxon>Rhodobacterales</taxon>
        <taxon>Roseobacteraceae</taxon>
        <taxon>Salipiger</taxon>
    </lineage>
</organism>
<dbReference type="Gene3D" id="3.50.50.60">
    <property type="entry name" value="FAD/NAD(P)-binding domain"/>
    <property type="match status" value="2"/>
</dbReference>
<comment type="similarity">
    <text evidence="3 12">Belongs to the MnmG family.</text>
</comment>
<dbReference type="RefSeq" id="WP_188791035.1">
    <property type="nucleotide sequence ID" value="NZ_BMJV01000006.1"/>
</dbReference>
<evidence type="ECO:0000259" key="13">
    <source>
        <dbReference type="SMART" id="SM01228"/>
    </source>
</evidence>
<name>A0A8J2ZLB1_9RHOB</name>
<evidence type="ECO:0000256" key="7">
    <source>
        <dbReference type="ARBA" id="ARBA00022694"/>
    </source>
</evidence>
<dbReference type="InterPro" id="IPR002218">
    <property type="entry name" value="MnmG-rel"/>
</dbReference>
<dbReference type="Pfam" id="PF01134">
    <property type="entry name" value="GIDA"/>
    <property type="match status" value="1"/>
</dbReference>
<keyword evidence="8 12" id="KW-0274">FAD</keyword>
<feature type="domain" description="tRNA uridine 5-carboxymethylaminomethyl modification enzyme C-terminal subdomain" evidence="13">
    <location>
        <begin position="540"/>
        <end position="611"/>
    </location>
</feature>
<keyword evidence="6 12" id="KW-0285">Flavoprotein</keyword>
<dbReference type="SMART" id="SM01228">
    <property type="entry name" value="GIDA_assoc_3"/>
    <property type="match status" value="1"/>
</dbReference>
<dbReference type="PANTHER" id="PTHR11806">
    <property type="entry name" value="GLUCOSE INHIBITED DIVISION PROTEIN A"/>
    <property type="match status" value="1"/>
</dbReference>
<protein>
    <recommendedName>
        <fullName evidence="4 12">tRNA uridine 5-carboxymethylaminomethyl modification enzyme MnmG</fullName>
    </recommendedName>
    <alternativeName>
        <fullName evidence="11 12">Glucose-inhibited division protein A</fullName>
    </alternativeName>
</protein>
<evidence type="ECO:0000256" key="3">
    <source>
        <dbReference type="ARBA" id="ARBA00007653"/>
    </source>
</evidence>